<evidence type="ECO:0000313" key="5">
    <source>
        <dbReference type="EMBL" id="NMN98570.1"/>
    </source>
</evidence>
<dbReference type="PANTHER" id="PTHR33204">
    <property type="entry name" value="TRANSCRIPTIONAL REGULATOR, MARR FAMILY"/>
    <property type="match status" value="1"/>
</dbReference>
<keyword evidence="1" id="KW-0805">Transcription regulation</keyword>
<keyword evidence="2" id="KW-0238">DNA-binding</keyword>
<reference evidence="5 6" key="2">
    <citation type="submission" date="2020-06" db="EMBL/GenBank/DDBJ databases">
        <title>Antribacter stalactiti gen. nov., sp. nov., a new member of the family Nacardiaceae isolated from a cave.</title>
        <authorList>
            <person name="Kim I.S."/>
        </authorList>
    </citation>
    <scope>NUCLEOTIDE SEQUENCE [LARGE SCALE GENOMIC DNA]</scope>
    <source>
        <strain evidence="5 6">YC2-7</strain>
    </source>
</reference>
<gene>
    <name evidence="5" type="ORF">FGL95_26400</name>
</gene>
<dbReference type="Pfam" id="PF01638">
    <property type="entry name" value="HxlR"/>
    <property type="match status" value="1"/>
</dbReference>
<sequence>MRTREYGQFCGLARAAEVIGQRWTILVLRDLLVGPRRYSDLLAGLPGIPTSVLANRLKELEDDGLVVREARAGSDRSVVYRITPRAEELVPALDALARWGAAGMREPREGEVVTNASLVGSLRVAAQGAAPPRRTPVTYEVRVGPAVAHATVAGDAVTVGEGAHPDPDLTIVGGLGFRDVLAGVLEPDAALAEVELIGERALFADFTATFTVPYSDALSSS</sequence>
<evidence type="ECO:0000313" key="6">
    <source>
        <dbReference type="Proteomes" id="UP000535543"/>
    </source>
</evidence>
<evidence type="ECO:0000256" key="1">
    <source>
        <dbReference type="ARBA" id="ARBA00023015"/>
    </source>
</evidence>
<feature type="domain" description="HTH hxlR-type" evidence="4">
    <location>
        <begin position="10"/>
        <end position="108"/>
    </location>
</feature>
<dbReference type="InterPro" id="IPR002577">
    <property type="entry name" value="HTH_HxlR"/>
</dbReference>
<dbReference type="InterPro" id="IPR036388">
    <property type="entry name" value="WH-like_DNA-bd_sf"/>
</dbReference>
<dbReference type="Proteomes" id="UP000535543">
    <property type="component" value="Unassembled WGS sequence"/>
</dbReference>
<name>A0A848KQM5_9NOCA</name>
<evidence type="ECO:0000259" key="4">
    <source>
        <dbReference type="PROSITE" id="PS51118"/>
    </source>
</evidence>
<dbReference type="Gene3D" id="1.10.10.10">
    <property type="entry name" value="Winged helix-like DNA-binding domain superfamily/Winged helix DNA-binding domain"/>
    <property type="match status" value="1"/>
</dbReference>
<comment type="caution">
    <text evidence="5">The sequence shown here is derived from an EMBL/GenBank/DDBJ whole genome shotgun (WGS) entry which is preliminary data.</text>
</comment>
<dbReference type="EMBL" id="VCQU01000011">
    <property type="protein sequence ID" value="NMN98570.1"/>
    <property type="molecule type" value="Genomic_DNA"/>
</dbReference>
<reference evidence="5 6" key="1">
    <citation type="submission" date="2019-05" db="EMBL/GenBank/DDBJ databases">
        <authorList>
            <person name="Lee S.D."/>
        </authorList>
    </citation>
    <scope>NUCLEOTIDE SEQUENCE [LARGE SCALE GENOMIC DNA]</scope>
    <source>
        <strain evidence="5 6">YC2-7</strain>
    </source>
</reference>
<dbReference type="PANTHER" id="PTHR33204:SF18">
    <property type="entry name" value="TRANSCRIPTIONAL REGULATORY PROTEIN"/>
    <property type="match status" value="1"/>
</dbReference>
<dbReference type="GO" id="GO:0003677">
    <property type="term" value="F:DNA binding"/>
    <property type="evidence" value="ECO:0007669"/>
    <property type="project" value="UniProtKB-KW"/>
</dbReference>
<dbReference type="InterPro" id="IPR036390">
    <property type="entry name" value="WH_DNA-bd_sf"/>
</dbReference>
<organism evidence="5 6">
    <name type="scientific">Antrihabitans stalactiti</name>
    <dbReference type="NCBI Taxonomy" id="2584121"/>
    <lineage>
        <taxon>Bacteria</taxon>
        <taxon>Bacillati</taxon>
        <taxon>Actinomycetota</taxon>
        <taxon>Actinomycetes</taxon>
        <taxon>Mycobacteriales</taxon>
        <taxon>Nocardiaceae</taxon>
        <taxon>Antrihabitans</taxon>
    </lineage>
</organism>
<dbReference type="PROSITE" id="PS51118">
    <property type="entry name" value="HTH_HXLR"/>
    <property type="match status" value="1"/>
</dbReference>
<protein>
    <submittedName>
        <fullName evidence="5">Helix-turn-helix transcriptional regulator</fullName>
    </submittedName>
</protein>
<dbReference type="RefSeq" id="WP_169593053.1">
    <property type="nucleotide sequence ID" value="NZ_VCQU01000011.1"/>
</dbReference>
<dbReference type="SUPFAM" id="SSF46785">
    <property type="entry name" value="Winged helix' DNA-binding domain"/>
    <property type="match status" value="1"/>
</dbReference>
<keyword evidence="6" id="KW-1185">Reference proteome</keyword>
<dbReference type="AlphaFoldDB" id="A0A848KQM5"/>
<dbReference type="CDD" id="cd00090">
    <property type="entry name" value="HTH_ARSR"/>
    <property type="match status" value="1"/>
</dbReference>
<keyword evidence="3" id="KW-0804">Transcription</keyword>
<evidence type="ECO:0000256" key="3">
    <source>
        <dbReference type="ARBA" id="ARBA00023163"/>
    </source>
</evidence>
<dbReference type="InterPro" id="IPR011991">
    <property type="entry name" value="ArsR-like_HTH"/>
</dbReference>
<proteinExistence type="predicted"/>
<evidence type="ECO:0000256" key="2">
    <source>
        <dbReference type="ARBA" id="ARBA00023125"/>
    </source>
</evidence>
<accession>A0A848KQM5</accession>